<sequence length="55" mass="6142">MAYLSPDTVNNQELRQCLIFSFHPLLLICRKPNAIILPATNARTKCKAPATDESI</sequence>
<proteinExistence type="predicted"/>
<dbReference type="AlphaFoldDB" id="A0A0C2SKV7"/>
<dbReference type="EMBL" id="KN818706">
    <property type="protein sequence ID" value="KIL54544.1"/>
    <property type="molecule type" value="Genomic_DNA"/>
</dbReference>
<reference evidence="1 2" key="1">
    <citation type="submission" date="2014-04" db="EMBL/GenBank/DDBJ databases">
        <title>Evolutionary Origins and Diversification of the Mycorrhizal Mutualists.</title>
        <authorList>
            <consortium name="DOE Joint Genome Institute"/>
            <consortium name="Mycorrhizal Genomics Consortium"/>
            <person name="Kohler A."/>
            <person name="Kuo A."/>
            <person name="Nagy L.G."/>
            <person name="Floudas D."/>
            <person name="Copeland A."/>
            <person name="Barry K.W."/>
            <person name="Cichocki N."/>
            <person name="Veneault-Fourrey C."/>
            <person name="LaButti K."/>
            <person name="Lindquist E.A."/>
            <person name="Lipzen A."/>
            <person name="Lundell T."/>
            <person name="Morin E."/>
            <person name="Murat C."/>
            <person name="Riley R."/>
            <person name="Ohm R."/>
            <person name="Sun H."/>
            <person name="Tunlid A."/>
            <person name="Henrissat B."/>
            <person name="Grigoriev I.V."/>
            <person name="Hibbett D.S."/>
            <person name="Martin F."/>
        </authorList>
    </citation>
    <scope>NUCLEOTIDE SEQUENCE [LARGE SCALE GENOMIC DNA]</scope>
    <source>
        <strain evidence="1 2">Koide BX008</strain>
    </source>
</reference>
<dbReference type="Proteomes" id="UP000054549">
    <property type="component" value="Unassembled WGS sequence"/>
</dbReference>
<gene>
    <name evidence="1" type="ORF">M378DRAFT_759265</name>
</gene>
<accession>A0A0C2SKV7</accession>
<protein>
    <submittedName>
        <fullName evidence="1">Uncharacterized protein</fullName>
    </submittedName>
</protein>
<evidence type="ECO:0000313" key="2">
    <source>
        <dbReference type="Proteomes" id="UP000054549"/>
    </source>
</evidence>
<dbReference type="InParanoid" id="A0A0C2SKV7"/>
<evidence type="ECO:0000313" key="1">
    <source>
        <dbReference type="EMBL" id="KIL54544.1"/>
    </source>
</evidence>
<name>A0A0C2SKV7_AMAMK</name>
<organism evidence="1 2">
    <name type="scientific">Amanita muscaria (strain Koide BX008)</name>
    <dbReference type="NCBI Taxonomy" id="946122"/>
    <lineage>
        <taxon>Eukaryota</taxon>
        <taxon>Fungi</taxon>
        <taxon>Dikarya</taxon>
        <taxon>Basidiomycota</taxon>
        <taxon>Agaricomycotina</taxon>
        <taxon>Agaricomycetes</taxon>
        <taxon>Agaricomycetidae</taxon>
        <taxon>Agaricales</taxon>
        <taxon>Pluteineae</taxon>
        <taxon>Amanitaceae</taxon>
        <taxon>Amanita</taxon>
    </lineage>
</organism>
<keyword evidence="2" id="KW-1185">Reference proteome</keyword>
<dbReference type="HOGENOM" id="CLU_3031892_0_0_1"/>